<dbReference type="SUPFAM" id="SSF52151">
    <property type="entry name" value="FabD/lysophospholipase-like"/>
    <property type="match status" value="1"/>
</dbReference>
<dbReference type="SMART" id="SM00827">
    <property type="entry name" value="PKS_AT"/>
    <property type="match status" value="1"/>
</dbReference>
<dbReference type="Pfam" id="PF00698">
    <property type="entry name" value="Acyl_transf_1"/>
    <property type="match status" value="1"/>
</dbReference>
<dbReference type="GO" id="GO:0005829">
    <property type="term" value="C:cytosol"/>
    <property type="evidence" value="ECO:0007669"/>
    <property type="project" value="TreeGrafter"/>
</dbReference>
<dbReference type="InterPro" id="IPR004410">
    <property type="entry name" value="Malonyl_CoA-ACP_transAc_FabD"/>
</dbReference>
<dbReference type="InterPro" id="IPR024925">
    <property type="entry name" value="Malonyl_CoA-ACP_transAc"/>
</dbReference>
<dbReference type="PANTHER" id="PTHR42681:SF1">
    <property type="entry name" value="MALONYL-COA-ACYL CARRIER PROTEIN TRANSACYLASE, MITOCHONDRIAL"/>
    <property type="match status" value="1"/>
</dbReference>
<dbReference type="InterPro" id="IPR014043">
    <property type="entry name" value="Acyl_transferase_dom"/>
</dbReference>
<protein>
    <recommendedName>
        <fullName evidence="2 6">Malonyl CoA-acyl carrier protein transacylase</fullName>
        <ecNumber evidence="1 6">2.3.1.39</ecNumber>
    </recommendedName>
</protein>
<evidence type="ECO:0000256" key="5">
    <source>
        <dbReference type="ARBA" id="ARBA00048462"/>
    </source>
</evidence>
<dbReference type="InterPro" id="IPR050858">
    <property type="entry name" value="Mal-CoA-ACP_Trans/PKS_FabD"/>
</dbReference>
<dbReference type="PIRSF" id="PIRSF000446">
    <property type="entry name" value="Mct"/>
    <property type="match status" value="1"/>
</dbReference>
<keyword evidence="3 6" id="KW-0808">Transferase</keyword>
<dbReference type="RefSeq" id="WP_098039269.1">
    <property type="nucleotide sequence ID" value="NZ_CWGJ01000028.1"/>
</dbReference>
<dbReference type="EMBL" id="CWGJ01000028">
    <property type="protein sequence ID" value="CRX39402.1"/>
    <property type="molecule type" value="Genomic_DNA"/>
</dbReference>
<evidence type="ECO:0000256" key="6">
    <source>
        <dbReference type="PIRNR" id="PIRNR000446"/>
    </source>
</evidence>
<keyword evidence="4 6" id="KW-0012">Acyltransferase</keyword>
<sequence length="314" mass="34202">MSKPHKIAFLFPGQGAQYPGMGKDFFESFPVVRETFEEADDLLGRNISDIILRGPEDILTKTVNSQTGIFIVSAALLRLVHDQMPALKPAVAGGLSLGEYTALASISSVSFEDCLLVVEKRGKYMNDACEETKGTMAVVLGLSGEEVTEIVEDLAMPDELFAANFNCPGQVVISGTLRGVEAGSALAKERGAKRVLPLQVYGAFHSGLMRSAEERLKPHILSLSLRRGGADLIMNVTGDKEESLDKIRTNLIRQVTSPVRWEQSIRKMEDMGVDLYIEMGPGKTLAGFNKRIGVKAPTISIENVKDLEQLAAYQ</sequence>
<feature type="active site" evidence="7">
    <location>
        <position position="205"/>
    </location>
</feature>
<accession>A0A0H5DRY4</accession>
<dbReference type="EC" id="2.3.1.39" evidence="1 6"/>
<feature type="active site" evidence="7">
    <location>
        <position position="96"/>
    </location>
</feature>
<gene>
    <name evidence="9" type="primary">fabD</name>
    <name evidence="9" type="ORF">ELAC_2081</name>
</gene>
<evidence type="ECO:0000256" key="4">
    <source>
        <dbReference type="ARBA" id="ARBA00023315"/>
    </source>
</evidence>
<dbReference type="Proteomes" id="UP000220251">
    <property type="component" value="Unassembled WGS sequence"/>
</dbReference>
<reference evidence="10" key="1">
    <citation type="submission" date="2015-06" db="EMBL/GenBank/DDBJ databases">
        <authorList>
            <person name="Bertelli C."/>
        </authorList>
    </citation>
    <scope>NUCLEOTIDE SEQUENCE [LARGE SCALE GENOMIC DNA]</scope>
    <source>
        <strain evidence="10">CRIB-30</strain>
    </source>
</reference>
<dbReference type="PANTHER" id="PTHR42681">
    <property type="entry name" value="MALONYL-COA-ACYL CARRIER PROTEIN TRANSACYLASE, MITOCHONDRIAL"/>
    <property type="match status" value="1"/>
</dbReference>
<comment type="similarity">
    <text evidence="6">Belongs to the fabD family.</text>
</comment>
<dbReference type="AlphaFoldDB" id="A0A0H5DRY4"/>
<dbReference type="SUPFAM" id="SSF55048">
    <property type="entry name" value="Probable ACP-binding domain of malonyl-CoA ACP transacylase"/>
    <property type="match status" value="1"/>
</dbReference>
<evidence type="ECO:0000313" key="10">
    <source>
        <dbReference type="Proteomes" id="UP000220251"/>
    </source>
</evidence>
<dbReference type="InterPro" id="IPR001227">
    <property type="entry name" value="Ac_transferase_dom_sf"/>
</dbReference>
<evidence type="ECO:0000256" key="3">
    <source>
        <dbReference type="ARBA" id="ARBA00022679"/>
    </source>
</evidence>
<dbReference type="Gene3D" id="3.40.366.10">
    <property type="entry name" value="Malonyl-Coenzyme A Acyl Carrier Protein, domain 2"/>
    <property type="match status" value="1"/>
</dbReference>
<dbReference type="Gene3D" id="3.30.70.250">
    <property type="entry name" value="Malonyl-CoA ACP transacylase, ACP-binding"/>
    <property type="match status" value="1"/>
</dbReference>
<evidence type="ECO:0000259" key="8">
    <source>
        <dbReference type="SMART" id="SM00827"/>
    </source>
</evidence>
<dbReference type="InterPro" id="IPR016035">
    <property type="entry name" value="Acyl_Trfase/lysoPLipase"/>
</dbReference>
<proteinExistence type="inferred from homology"/>
<dbReference type="GO" id="GO:0004314">
    <property type="term" value="F:[acyl-carrier-protein] S-malonyltransferase activity"/>
    <property type="evidence" value="ECO:0007669"/>
    <property type="project" value="UniProtKB-EC"/>
</dbReference>
<dbReference type="NCBIfam" id="TIGR00128">
    <property type="entry name" value="fabD"/>
    <property type="match status" value="1"/>
</dbReference>
<evidence type="ECO:0000256" key="1">
    <source>
        <dbReference type="ARBA" id="ARBA00013258"/>
    </source>
</evidence>
<evidence type="ECO:0000256" key="7">
    <source>
        <dbReference type="PIRSR" id="PIRSR000446-1"/>
    </source>
</evidence>
<feature type="domain" description="Malonyl-CoA:ACP transacylase (MAT)" evidence="8">
    <location>
        <begin position="10"/>
        <end position="301"/>
    </location>
</feature>
<dbReference type="FunFam" id="3.30.70.250:FF:000001">
    <property type="entry name" value="Malonyl CoA-acyl carrier protein transacylase"/>
    <property type="match status" value="1"/>
</dbReference>
<organism evidence="9 10">
    <name type="scientific">Estrella lausannensis</name>
    <dbReference type="NCBI Taxonomy" id="483423"/>
    <lineage>
        <taxon>Bacteria</taxon>
        <taxon>Pseudomonadati</taxon>
        <taxon>Chlamydiota</taxon>
        <taxon>Chlamydiia</taxon>
        <taxon>Parachlamydiales</taxon>
        <taxon>Candidatus Criblamydiaceae</taxon>
        <taxon>Estrella</taxon>
    </lineage>
</organism>
<comment type="catalytic activity">
    <reaction evidence="5 6">
        <text>holo-[ACP] + malonyl-CoA = malonyl-[ACP] + CoA</text>
        <dbReference type="Rhea" id="RHEA:41792"/>
        <dbReference type="Rhea" id="RHEA-COMP:9623"/>
        <dbReference type="Rhea" id="RHEA-COMP:9685"/>
        <dbReference type="ChEBI" id="CHEBI:57287"/>
        <dbReference type="ChEBI" id="CHEBI:57384"/>
        <dbReference type="ChEBI" id="CHEBI:64479"/>
        <dbReference type="ChEBI" id="CHEBI:78449"/>
        <dbReference type="EC" id="2.3.1.39"/>
    </reaction>
</comment>
<name>A0A0H5DRY4_9BACT</name>
<evidence type="ECO:0000256" key="2">
    <source>
        <dbReference type="ARBA" id="ARBA00018953"/>
    </source>
</evidence>
<keyword evidence="10" id="KW-1185">Reference proteome</keyword>
<dbReference type="InterPro" id="IPR016036">
    <property type="entry name" value="Malonyl_transacylase_ACP-bd"/>
</dbReference>
<dbReference type="GO" id="GO:0006633">
    <property type="term" value="P:fatty acid biosynthetic process"/>
    <property type="evidence" value="ECO:0007669"/>
    <property type="project" value="TreeGrafter"/>
</dbReference>
<dbReference type="OrthoDB" id="9805460at2"/>
<evidence type="ECO:0000313" key="9">
    <source>
        <dbReference type="EMBL" id="CRX39402.1"/>
    </source>
</evidence>